<dbReference type="Proteomes" id="UP000482960">
    <property type="component" value="Unassembled WGS sequence"/>
</dbReference>
<dbReference type="InterPro" id="IPR020841">
    <property type="entry name" value="PKS_Beta-ketoAc_synthase_dom"/>
</dbReference>
<dbReference type="Gene3D" id="3.10.129.10">
    <property type="entry name" value="Hotdog Thioesterase"/>
    <property type="match status" value="4"/>
</dbReference>
<dbReference type="GO" id="GO:0016746">
    <property type="term" value="F:acyltransferase activity"/>
    <property type="evidence" value="ECO:0007669"/>
    <property type="project" value="InterPro"/>
</dbReference>
<keyword evidence="8" id="KW-0808">Transferase</keyword>
<evidence type="ECO:0000313" key="12">
    <source>
        <dbReference type="Proteomes" id="UP000482960"/>
    </source>
</evidence>
<dbReference type="PROSITE" id="PS52004">
    <property type="entry name" value="KS3_2"/>
    <property type="match status" value="1"/>
</dbReference>
<dbReference type="InterPro" id="IPR014043">
    <property type="entry name" value="Acyl_transferase_dom"/>
</dbReference>
<dbReference type="InterPro" id="IPR052568">
    <property type="entry name" value="PKS-FAS_Synthase"/>
</dbReference>
<keyword evidence="7" id="KW-0456">Lyase</keyword>
<evidence type="ECO:0000256" key="5">
    <source>
        <dbReference type="ARBA" id="ARBA00023098"/>
    </source>
</evidence>
<feature type="domain" description="Ketosynthase family 3 (KS3)" evidence="10">
    <location>
        <begin position="9"/>
        <end position="432"/>
    </location>
</feature>
<dbReference type="CDD" id="cd00833">
    <property type="entry name" value="PKS"/>
    <property type="match status" value="1"/>
</dbReference>
<dbReference type="Pfam" id="PF16197">
    <property type="entry name" value="KAsynt_C_assoc"/>
    <property type="match status" value="1"/>
</dbReference>
<evidence type="ECO:0000259" key="10">
    <source>
        <dbReference type="PROSITE" id="PS52004"/>
    </source>
</evidence>
<dbReference type="Pfam" id="PF02801">
    <property type="entry name" value="Ketoacyl-synt_C"/>
    <property type="match status" value="1"/>
</dbReference>
<protein>
    <submittedName>
        <fullName evidence="11">Type I polyketide synthase</fullName>
    </submittedName>
</protein>
<evidence type="ECO:0000256" key="7">
    <source>
        <dbReference type="ARBA" id="ARBA00023239"/>
    </source>
</evidence>
<evidence type="ECO:0000256" key="8">
    <source>
        <dbReference type="RuleBase" id="RU003694"/>
    </source>
</evidence>
<evidence type="ECO:0000256" key="3">
    <source>
        <dbReference type="ARBA" id="ARBA00022516"/>
    </source>
</evidence>
<evidence type="ECO:0000313" key="11">
    <source>
        <dbReference type="EMBL" id="GFJ87407.1"/>
    </source>
</evidence>
<organism evidence="11 12">
    <name type="scientific">Phytohabitans rumicis</name>
    <dbReference type="NCBI Taxonomy" id="1076125"/>
    <lineage>
        <taxon>Bacteria</taxon>
        <taxon>Bacillati</taxon>
        <taxon>Actinomycetota</taxon>
        <taxon>Actinomycetes</taxon>
        <taxon>Micromonosporales</taxon>
        <taxon>Micromonosporaceae</taxon>
    </lineage>
</organism>
<dbReference type="GO" id="GO:0005737">
    <property type="term" value="C:cytoplasm"/>
    <property type="evidence" value="ECO:0007669"/>
    <property type="project" value="InterPro"/>
</dbReference>
<feature type="region of interest" description="Disordered" evidence="9">
    <location>
        <begin position="1912"/>
        <end position="1938"/>
    </location>
</feature>
<evidence type="ECO:0000256" key="6">
    <source>
        <dbReference type="ARBA" id="ARBA00023160"/>
    </source>
</evidence>
<proteinExistence type="inferred from homology"/>
<dbReference type="InterPro" id="IPR016039">
    <property type="entry name" value="Thiolase-like"/>
</dbReference>
<evidence type="ECO:0000256" key="4">
    <source>
        <dbReference type="ARBA" id="ARBA00022832"/>
    </source>
</evidence>
<dbReference type="Gene3D" id="3.30.70.250">
    <property type="entry name" value="Malonyl-CoA ACP transacylase, ACP-binding"/>
    <property type="match status" value="1"/>
</dbReference>
<evidence type="ECO:0000256" key="1">
    <source>
        <dbReference type="ARBA" id="ARBA00005194"/>
    </source>
</evidence>
<dbReference type="InterPro" id="IPR010083">
    <property type="entry name" value="FabA"/>
</dbReference>
<reference evidence="11 12" key="1">
    <citation type="submission" date="2020-03" db="EMBL/GenBank/DDBJ databases">
        <title>Whole genome shotgun sequence of Phytohabitans rumicis NBRC 108638.</title>
        <authorList>
            <person name="Komaki H."/>
            <person name="Tamura T."/>
        </authorList>
    </citation>
    <scope>NUCLEOTIDE SEQUENCE [LARGE SCALE GENOMIC DNA]</scope>
    <source>
        <strain evidence="11 12">NBRC 108638</strain>
    </source>
</reference>
<dbReference type="InterPro" id="IPR014030">
    <property type="entry name" value="Ketoacyl_synth_N"/>
</dbReference>
<dbReference type="PANTHER" id="PTHR43074">
    <property type="entry name" value="OMEGA-3 POLYUNSATURATED FATTY ACID SYNTHASE PFAB-RELATED"/>
    <property type="match status" value="1"/>
</dbReference>
<keyword evidence="5" id="KW-0443">Lipid metabolism</keyword>
<keyword evidence="12" id="KW-1185">Reference proteome</keyword>
<dbReference type="PANTHER" id="PTHR43074:SF1">
    <property type="entry name" value="BETA-KETOACYL SYNTHASE FAMILY PROTEIN-RELATED"/>
    <property type="match status" value="1"/>
</dbReference>
<keyword evidence="3" id="KW-0444">Lipid biosynthesis</keyword>
<dbReference type="RefSeq" id="WP_173074358.1">
    <property type="nucleotide sequence ID" value="NZ_BAABJB010000033.1"/>
</dbReference>
<comment type="similarity">
    <text evidence="8">Belongs to the thiolase-like superfamily. Beta-ketoacyl-ACP synthases family.</text>
</comment>
<comment type="caution">
    <text evidence="11">The sequence shown here is derived from an EMBL/GenBank/DDBJ whole genome shotgun (WGS) entry which is preliminary data.</text>
</comment>
<dbReference type="Gene3D" id="3.40.366.10">
    <property type="entry name" value="Malonyl-Coenzyme A Acyl Carrier Protein, domain 2"/>
    <property type="match status" value="1"/>
</dbReference>
<comment type="similarity">
    <text evidence="2">Belongs to the thioester dehydratase family. FabA subfamily.</text>
</comment>
<reference evidence="11 12" key="2">
    <citation type="submission" date="2020-03" db="EMBL/GenBank/DDBJ databases">
        <authorList>
            <person name="Ichikawa N."/>
            <person name="Kimura A."/>
            <person name="Kitahashi Y."/>
            <person name="Uohara A."/>
        </authorList>
    </citation>
    <scope>NUCLEOTIDE SEQUENCE [LARGE SCALE GENOMIC DNA]</scope>
    <source>
        <strain evidence="11 12">NBRC 108638</strain>
    </source>
</reference>
<dbReference type="SMART" id="SM00827">
    <property type="entry name" value="PKS_AT"/>
    <property type="match status" value="1"/>
</dbReference>
<comment type="pathway">
    <text evidence="1">Lipid metabolism; fatty acid biosynthesis.</text>
</comment>
<evidence type="ECO:0000256" key="9">
    <source>
        <dbReference type="SAM" id="MobiDB-lite"/>
    </source>
</evidence>
<name>A0A6V8KZZ5_9ACTN</name>
<dbReference type="SUPFAM" id="SSF54637">
    <property type="entry name" value="Thioesterase/thiol ester dehydrase-isomerase"/>
    <property type="match status" value="4"/>
</dbReference>
<dbReference type="SUPFAM" id="SSF52151">
    <property type="entry name" value="FabD/lysophospholipase-like"/>
    <property type="match status" value="1"/>
</dbReference>
<dbReference type="Pfam" id="PF00109">
    <property type="entry name" value="ketoacyl-synt"/>
    <property type="match status" value="2"/>
</dbReference>
<sequence length="2086" mass="220598">MTAFDAAGFEPVAIVGRGCVLPGALDPGQFWDNIAHGRVSLRTVRPEDWRMPPGAPAVAGRPATAGAVTGFDDVFDPSGFRIDAEEVVAYDPALRWVLHAARSALCEAGRAVPPARAGLILGSLGFPSRGLAAYAERVWLADRPDLLATVPPMPGVDARSRFCSGLPAHTAARALGLDAGAVTVEAACASALYAIKIASDRLHDGTADLMLAGAVAGCDGLIINLGFAALGGLSPTGRSRPFHRRADGLVPAEGAAIVALMRLRDAIDARLPIHGVIRGVGLSNDGRTGGFLAPAEDGQIRAMHAAYRQAGFGLKTVSLLECHATGTPVGDAVEARATARFFAGHDGLAVGSAKSNVGHLLTASGAAGLLKLLGAIETGVRPATAGAEEPIAELSTGPLRLLRANEPWPGRRRAAISAFGFGGNNAHLIVEAFDGDPATSSIAVPRDLPPPRDEIAVVALGTRTAAGGVDTFRDALLTGKTQKPMRYDIEVALTGLRFPPRDLEETLGQQLLVLEAAREAASGLRLPPERTAVLVGMGTDPETARIHAQQRLDAWPARHGLAGAGETFSPRLTSARVLGSMANITANRIGAQLDLAGPAFAVCAEEASGTTALILAVRALRAHEVDAALVGAVDLSDEPVHRAAAAALGLSAEPADAAVVLVLKRLADARADGDPVIALVEPAPDDTRADLVVGDRATVPVDFDPADVFGAPHAARGLLGVAAAALALHHRCAPRGGQRAEPRPDIATADIVTPVLGAAANRIRLHAADATAWAPAAPPKVQVYSGADRDGALAAAAAGVEGAAGPARLAIVADARTSAADQIAASRRWLTEDAARPDGVAFRAAPLDGETAFVYTKGSAAYAGMGADLMLAFAPLAGMPGADLAAWAHRGDGRPKDALDQILGVGYLARLHTRISRDVLGVEPQAAIGYSSGESAALVALGVWHDAPAMAADARASELFTRELGGELRAVRRYWARRGIAGERWAGVVLAADADRVRELVEDEPAVHLTGICAPGTCTIAGERQACEEFVKRLEPGAFTLINYDLVAHAPEVAEVRDRWHALHRRPTTAVPGIRFYRGATGEPYHPTEESAADALTEQAISPVDFPAVIERAWHDGVRVFVEHGPGAQCTGWIRRILGDREHLAVALDGPQDQGLWPLSTVVAELAAAGTAVRVDALAAYFGPPTEPRPGAIVHLPARLAEPVPAIEYAVMERAPELVPTPTRQPATALTVAASWRALITAAHNEHLGLQGEAHAQFMATRAAALRTLTRPRASVVTAPAPAVPRKPGPRFDRQQLEHLAVGRISDLFGPMFAVQDDDARQTRMPSPPLLLADRVTGIDAVPGSMRTGTIWTQTDVTVDAWYLDATGRMPAGLLVEAGQADLLLISWLGADLHNRGERVYRLLGSEVTFHTSPPAHGATLDYEIRIIGHVVHGKARLFFFEYDCRSAGELVLTVRHGQAGFFSDEELANTGGVLWEPTVDAPAKGVPPDPPAVRGTAGSFDTAAVLAFTEGRPDACFGPGWEVTRADVRSPRIGSGRMRLLDEVPVFDPTGGPWGRGYLRAETSVSPDDWYFDGHFTNDPCMPGTLMSEGCLQAVSFFLAASGHTIGRDGWRFEPVPGRASRMRCRGQVTPVSRRLVYEVFVSSVRAGPIPAVIADVLVTVDGVKALHVADCAVQLTPDWPLEHWRHLGPPAVQRTAETLPLERLGGLVGHVEPQPVAEVGGLRLGYASLLACAWGRPTDGLGPMATPFVGPRRGPRLPGPPYHFMTRITAVEGPYQGMAVGSTVEAEYDVPAEAWYFAGNGSPTMPTAVLMEIALQPCGWLGCYVGSPVQMDTELLFRNLDGDLRVLREIRAAATGVIRTRARLTAVSHINGMIIESFAIECFADGAPLLTGTAVFGYFSTAAFASQPGLPASPAERERLSAPSPTPPLYRPDRRPRLAGPMLMMLDRITGYWPDAGPAGLGRLRAEMDVDPGAWFFKAHFFQDPVMPGSLGVEAMCQLLQWYLIDRGIGADLPDPRFESTALDESLRWTYRGQIVPGDRLVTIEMEVLELRGTTAVATAWLWVDGRRIYRLERFSVRVVAGNP</sequence>
<dbReference type="SMART" id="SM00825">
    <property type="entry name" value="PKS_KS"/>
    <property type="match status" value="1"/>
</dbReference>
<dbReference type="InterPro" id="IPR014031">
    <property type="entry name" value="Ketoacyl_synth_C"/>
</dbReference>
<evidence type="ECO:0000256" key="2">
    <source>
        <dbReference type="ARBA" id="ARBA00006714"/>
    </source>
</evidence>
<keyword evidence="4" id="KW-0276">Fatty acid metabolism</keyword>
<dbReference type="InterPro" id="IPR013114">
    <property type="entry name" value="FabA_FabZ"/>
</dbReference>
<dbReference type="InterPro" id="IPR032821">
    <property type="entry name" value="PKS_assoc"/>
</dbReference>
<dbReference type="EMBL" id="BLPG01000001">
    <property type="protein sequence ID" value="GFJ87407.1"/>
    <property type="molecule type" value="Genomic_DNA"/>
</dbReference>
<dbReference type="UniPathway" id="UPA00094"/>
<dbReference type="Gene3D" id="3.40.47.10">
    <property type="match status" value="2"/>
</dbReference>
<dbReference type="GO" id="GO:0006633">
    <property type="term" value="P:fatty acid biosynthetic process"/>
    <property type="evidence" value="ECO:0007669"/>
    <property type="project" value="UniProtKB-UniPathway"/>
</dbReference>
<gene>
    <name evidence="11" type="ORF">Prum_010490</name>
</gene>
<accession>A0A6V8KZZ5</accession>
<dbReference type="InterPro" id="IPR016035">
    <property type="entry name" value="Acyl_Trfase/lysoPLipase"/>
</dbReference>
<keyword evidence="6" id="KW-0275">Fatty acid biosynthesis</keyword>
<dbReference type="InterPro" id="IPR029069">
    <property type="entry name" value="HotDog_dom_sf"/>
</dbReference>
<dbReference type="InterPro" id="IPR001227">
    <property type="entry name" value="Ac_transferase_dom_sf"/>
</dbReference>
<dbReference type="CDD" id="cd01287">
    <property type="entry name" value="FabA"/>
    <property type="match status" value="2"/>
</dbReference>
<dbReference type="SUPFAM" id="SSF53901">
    <property type="entry name" value="Thiolase-like"/>
    <property type="match status" value="3"/>
</dbReference>
<dbReference type="Pfam" id="PF07977">
    <property type="entry name" value="FabA"/>
    <property type="match status" value="2"/>
</dbReference>
<dbReference type="GO" id="GO:0019171">
    <property type="term" value="F:(3R)-hydroxyacyl-[acyl-carrier-protein] dehydratase activity"/>
    <property type="evidence" value="ECO:0007669"/>
    <property type="project" value="InterPro"/>
</dbReference>